<organism evidence="1 2">
    <name type="scientific">Vibrio aestuarianus</name>
    <dbReference type="NCBI Taxonomy" id="28171"/>
    <lineage>
        <taxon>Bacteria</taxon>
        <taxon>Pseudomonadati</taxon>
        <taxon>Pseudomonadota</taxon>
        <taxon>Gammaproteobacteria</taxon>
        <taxon>Vibrionales</taxon>
        <taxon>Vibrionaceae</taxon>
        <taxon>Vibrio</taxon>
    </lineage>
</organism>
<sequence>MLSKSLLNAKKVAVAAFFVAELFDIYSERQTNKKADDFSSAFLFLSHKRWIKS</sequence>
<name>A0ABM9FLQ1_9VIBR</name>
<gene>
    <name evidence="1" type="ORF">VAE063_880134</name>
</gene>
<evidence type="ECO:0000313" key="1">
    <source>
        <dbReference type="EMBL" id="CAH8210787.1"/>
    </source>
</evidence>
<accession>A0ABM9FLQ1</accession>
<proteinExistence type="predicted"/>
<reference evidence="1" key="1">
    <citation type="submission" date="2022-06" db="EMBL/GenBank/DDBJ databases">
        <authorList>
            <person name="Goudenege D."/>
            <person name="Le Roux F."/>
        </authorList>
    </citation>
    <scope>NUCLEOTIDE SEQUENCE</scope>
    <source>
        <strain evidence="1">12-063</strain>
    </source>
</reference>
<dbReference type="EMBL" id="CALYLK010000128">
    <property type="protein sequence ID" value="CAH8210787.1"/>
    <property type="molecule type" value="Genomic_DNA"/>
</dbReference>
<keyword evidence="2" id="KW-1185">Reference proteome</keyword>
<dbReference type="Proteomes" id="UP001152658">
    <property type="component" value="Unassembled WGS sequence"/>
</dbReference>
<protein>
    <submittedName>
        <fullName evidence="1">Uncharacterized protein</fullName>
    </submittedName>
</protein>
<evidence type="ECO:0000313" key="2">
    <source>
        <dbReference type="Proteomes" id="UP001152658"/>
    </source>
</evidence>
<comment type="caution">
    <text evidence="1">The sequence shown here is derived from an EMBL/GenBank/DDBJ whole genome shotgun (WGS) entry which is preliminary data.</text>
</comment>